<organism evidence="1 2">
    <name type="scientific">Helianthus annuus</name>
    <name type="common">Common sunflower</name>
    <dbReference type="NCBI Taxonomy" id="4232"/>
    <lineage>
        <taxon>Eukaryota</taxon>
        <taxon>Viridiplantae</taxon>
        <taxon>Streptophyta</taxon>
        <taxon>Embryophyta</taxon>
        <taxon>Tracheophyta</taxon>
        <taxon>Spermatophyta</taxon>
        <taxon>Magnoliopsida</taxon>
        <taxon>eudicotyledons</taxon>
        <taxon>Gunneridae</taxon>
        <taxon>Pentapetalae</taxon>
        <taxon>asterids</taxon>
        <taxon>campanulids</taxon>
        <taxon>Asterales</taxon>
        <taxon>Asteraceae</taxon>
        <taxon>Asteroideae</taxon>
        <taxon>Heliantheae alliance</taxon>
        <taxon>Heliantheae</taxon>
        <taxon>Helianthus</taxon>
    </lineage>
</organism>
<proteinExistence type="predicted"/>
<comment type="caution">
    <text evidence="1">The sequence shown here is derived from an EMBL/GenBank/DDBJ whole genome shotgun (WGS) entry which is preliminary data.</text>
</comment>
<protein>
    <submittedName>
        <fullName evidence="1">Uncharacterized protein</fullName>
    </submittedName>
</protein>
<dbReference type="Proteomes" id="UP000215914">
    <property type="component" value="Unassembled WGS sequence"/>
</dbReference>
<evidence type="ECO:0000313" key="1">
    <source>
        <dbReference type="EMBL" id="KAF5815289.1"/>
    </source>
</evidence>
<gene>
    <name evidence="1" type="ORF">HanXRQr2_Chr03g0121401</name>
</gene>
<name>A0A9K3JHT6_HELAN</name>
<evidence type="ECO:0000313" key="2">
    <source>
        <dbReference type="Proteomes" id="UP000215914"/>
    </source>
</evidence>
<accession>A0A9K3JHT6</accession>
<keyword evidence="2" id="KW-1185">Reference proteome</keyword>
<reference evidence="1" key="2">
    <citation type="submission" date="2020-06" db="EMBL/GenBank/DDBJ databases">
        <title>Helianthus annuus Genome sequencing and assembly Release 2.</title>
        <authorList>
            <person name="Gouzy J."/>
            <person name="Langlade N."/>
            <person name="Munos S."/>
        </authorList>
    </citation>
    <scope>NUCLEOTIDE SEQUENCE</scope>
    <source>
        <tissue evidence="1">Leaves</tissue>
    </source>
</reference>
<reference evidence="1" key="1">
    <citation type="journal article" date="2017" name="Nature">
        <title>The sunflower genome provides insights into oil metabolism, flowering and Asterid evolution.</title>
        <authorList>
            <person name="Badouin H."/>
            <person name="Gouzy J."/>
            <person name="Grassa C.J."/>
            <person name="Murat F."/>
            <person name="Staton S.E."/>
            <person name="Cottret L."/>
            <person name="Lelandais-Briere C."/>
            <person name="Owens G.L."/>
            <person name="Carrere S."/>
            <person name="Mayjonade B."/>
            <person name="Legrand L."/>
            <person name="Gill N."/>
            <person name="Kane N.C."/>
            <person name="Bowers J.E."/>
            <person name="Hubner S."/>
            <person name="Bellec A."/>
            <person name="Berard A."/>
            <person name="Berges H."/>
            <person name="Blanchet N."/>
            <person name="Boniface M.C."/>
            <person name="Brunel D."/>
            <person name="Catrice O."/>
            <person name="Chaidir N."/>
            <person name="Claudel C."/>
            <person name="Donnadieu C."/>
            <person name="Faraut T."/>
            <person name="Fievet G."/>
            <person name="Helmstetter N."/>
            <person name="King M."/>
            <person name="Knapp S.J."/>
            <person name="Lai Z."/>
            <person name="Le Paslier M.C."/>
            <person name="Lippi Y."/>
            <person name="Lorenzon L."/>
            <person name="Mandel J.R."/>
            <person name="Marage G."/>
            <person name="Marchand G."/>
            <person name="Marquand E."/>
            <person name="Bret-Mestries E."/>
            <person name="Morien E."/>
            <person name="Nambeesan S."/>
            <person name="Nguyen T."/>
            <person name="Pegot-Espagnet P."/>
            <person name="Pouilly N."/>
            <person name="Raftis F."/>
            <person name="Sallet E."/>
            <person name="Schiex T."/>
            <person name="Thomas J."/>
            <person name="Vandecasteele C."/>
            <person name="Vares D."/>
            <person name="Vear F."/>
            <person name="Vautrin S."/>
            <person name="Crespi M."/>
            <person name="Mangin B."/>
            <person name="Burke J.M."/>
            <person name="Salse J."/>
            <person name="Munos S."/>
            <person name="Vincourt P."/>
            <person name="Rieseberg L.H."/>
            <person name="Langlade N.B."/>
        </authorList>
    </citation>
    <scope>NUCLEOTIDE SEQUENCE</scope>
    <source>
        <tissue evidence="1">Leaves</tissue>
    </source>
</reference>
<dbReference type="AlphaFoldDB" id="A0A9K3JHT6"/>
<dbReference type="EMBL" id="MNCJ02000318">
    <property type="protein sequence ID" value="KAF5815289.1"/>
    <property type="molecule type" value="Genomic_DNA"/>
</dbReference>
<dbReference type="Gramene" id="mRNA:HanXRQr2_Chr03g0121401">
    <property type="protein sequence ID" value="mRNA:HanXRQr2_Chr03g0121401"/>
    <property type="gene ID" value="HanXRQr2_Chr03g0121401"/>
</dbReference>
<sequence length="86" mass="9434">MEAVVVEVEACGGYGGCLKMNDLWVLIGFCSEIESDSSYIRLLESASAMIYARLLESVLNWFLLLESGGAMIYARLLESVLHLGRG</sequence>